<gene>
    <name evidence="1" type="ORF">AMORRO_LOCUS5784</name>
</gene>
<organism evidence="1 2">
    <name type="scientific">Acaulospora morrowiae</name>
    <dbReference type="NCBI Taxonomy" id="94023"/>
    <lineage>
        <taxon>Eukaryota</taxon>
        <taxon>Fungi</taxon>
        <taxon>Fungi incertae sedis</taxon>
        <taxon>Mucoromycota</taxon>
        <taxon>Glomeromycotina</taxon>
        <taxon>Glomeromycetes</taxon>
        <taxon>Diversisporales</taxon>
        <taxon>Acaulosporaceae</taxon>
        <taxon>Acaulospora</taxon>
    </lineage>
</organism>
<accession>A0A9N9B792</accession>
<dbReference type="AlphaFoldDB" id="A0A9N9B792"/>
<evidence type="ECO:0000313" key="1">
    <source>
        <dbReference type="EMBL" id="CAG8555802.1"/>
    </source>
</evidence>
<sequence>MASWVLRLTRIIAPQSHYNITGLKFCFIQGLFDDREYDIHIAEDYSSIDSTVTGTMKIRGCCAIKDLNMKKFSLILSLRL</sequence>
<comment type="caution">
    <text evidence="1">The sequence shown here is derived from an EMBL/GenBank/DDBJ whole genome shotgun (WGS) entry which is preliminary data.</text>
</comment>
<keyword evidence="2" id="KW-1185">Reference proteome</keyword>
<evidence type="ECO:0000313" key="2">
    <source>
        <dbReference type="Proteomes" id="UP000789342"/>
    </source>
</evidence>
<reference evidence="1" key="1">
    <citation type="submission" date="2021-06" db="EMBL/GenBank/DDBJ databases">
        <authorList>
            <person name="Kallberg Y."/>
            <person name="Tangrot J."/>
            <person name="Rosling A."/>
        </authorList>
    </citation>
    <scope>NUCLEOTIDE SEQUENCE</scope>
    <source>
        <strain evidence="1">CL551</strain>
    </source>
</reference>
<dbReference type="Proteomes" id="UP000789342">
    <property type="component" value="Unassembled WGS sequence"/>
</dbReference>
<proteinExistence type="predicted"/>
<dbReference type="EMBL" id="CAJVPV010003616">
    <property type="protein sequence ID" value="CAG8555802.1"/>
    <property type="molecule type" value="Genomic_DNA"/>
</dbReference>
<protein>
    <submittedName>
        <fullName evidence="1">16745_t:CDS:1</fullName>
    </submittedName>
</protein>
<name>A0A9N9B792_9GLOM</name>